<dbReference type="AlphaFoldDB" id="V9LKL6"/>
<accession>V9LKL6</accession>
<proteinExistence type="evidence at transcript level"/>
<protein>
    <submittedName>
        <fullName evidence="1">5'-AMP-activated protein kinase subunit gamma-2-like protein</fullName>
    </submittedName>
</protein>
<organism evidence="1">
    <name type="scientific">Callorhinchus milii</name>
    <name type="common">Ghost shark</name>
    <dbReference type="NCBI Taxonomy" id="7868"/>
    <lineage>
        <taxon>Eukaryota</taxon>
        <taxon>Metazoa</taxon>
        <taxon>Chordata</taxon>
        <taxon>Craniata</taxon>
        <taxon>Vertebrata</taxon>
        <taxon>Chondrichthyes</taxon>
        <taxon>Holocephali</taxon>
        <taxon>Chimaeriformes</taxon>
        <taxon>Callorhinchidae</taxon>
        <taxon>Callorhinchus</taxon>
    </lineage>
</organism>
<dbReference type="GO" id="GO:0016301">
    <property type="term" value="F:kinase activity"/>
    <property type="evidence" value="ECO:0007669"/>
    <property type="project" value="UniProtKB-KW"/>
</dbReference>
<keyword evidence="1" id="KW-0418">Kinase</keyword>
<feature type="non-terminal residue" evidence="1">
    <location>
        <position position="53"/>
    </location>
</feature>
<evidence type="ECO:0000313" key="1">
    <source>
        <dbReference type="EMBL" id="AFP14158.1"/>
    </source>
</evidence>
<reference evidence="1" key="1">
    <citation type="journal article" date="2014" name="Nature">
        <title>Elephant shark genome provides unique insights into gnathostome evolution.</title>
        <authorList>
            <consortium name="International Elephant Shark Genome Sequencing Consortium"/>
            <person name="Venkatesh B."/>
            <person name="Lee A.P."/>
            <person name="Ravi V."/>
            <person name="Maurya A.K."/>
            <person name="Lian M.M."/>
            <person name="Swann J.B."/>
            <person name="Ohta Y."/>
            <person name="Flajnik M.F."/>
            <person name="Sutoh Y."/>
            <person name="Kasahara M."/>
            <person name="Hoon S."/>
            <person name="Gangu V."/>
            <person name="Roy S.W."/>
            <person name="Irimia M."/>
            <person name="Korzh V."/>
            <person name="Kondrychyn I."/>
            <person name="Lim Z.W."/>
            <person name="Tay B.H."/>
            <person name="Tohari S."/>
            <person name="Kong K.W."/>
            <person name="Ho S."/>
            <person name="Lorente-Galdos B."/>
            <person name="Quilez J."/>
            <person name="Marques-Bonet T."/>
            <person name="Raney B.J."/>
            <person name="Ingham P.W."/>
            <person name="Tay A."/>
            <person name="Hillier L.W."/>
            <person name="Minx P."/>
            <person name="Boehm T."/>
            <person name="Wilson R.K."/>
            <person name="Brenner S."/>
            <person name="Warren W.C."/>
        </authorList>
    </citation>
    <scope>NUCLEOTIDE SEQUENCE</scope>
    <source>
        <tissue evidence="1">Testis</tissue>
    </source>
</reference>
<keyword evidence="1" id="KW-0808">Transferase</keyword>
<name>V9LKL6_CALMI</name>
<sequence length="53" mass="5795">MGSTTVDCAKKKTGMKRSKRHVLHLNIPDLSSFAMPFLDGDVESSEKDGSRKG</sequence>
<dbReference type="EMBL" id="JW881641">
    <property type="protein sequence ID" value="AFP14158.1"/>
    <property type="molecule type" value="mRNA"/>
</dbReference>